<dbReference type="InterPro" id="IPR015424">
    <property type="entry name" value="PyrdxlP-dep_Trfase"/>
</dbReference>
<dbReference type="InterPro" id="IPR015421">
    <property type="entry name" value="PyrdxlP-dep_Trfase_major"/>
</dbReference>
<reference evidence="4 5" key="1">
    <citation type="submission" date="2022-10" db="EMBL/GenBank/DDBJ databases">
        <title>Defluviimonas sp. nov., isolated from ocean surface sediments.</title>
        <authorList>
            <person name="He W."/>
            <person name="Wang L."/>
            <person name="Zhang D.-F."/>
        </authorList>
    </citation>
    <scope>NUCLEOTIDE SEQUENCE [LARGE SCALE GENOMIC DNA]</scope>
    <source>
        <strain evidence="4 5">WL0024</strain>
    </source>
</reference>
<evidence type="ECO:0000256" key="1">
    <source>
        <dbReference type="ARBA" id="ARBA00001933"/>
    </source>
</evidence>
<evidence type="ECO:0000313" key="5">
    <source>
        <dbReference type="Proteomes" id="UP001209535"/>
    </source>
</evidence>
<accession>A0ABT2X5N9</accession>
<dbReference type="InterPro" id="IPR002129">
    <property type="entry name" value="PyrdxlP-dep_de-COase"/>
</dbReference>
<comment type="caution">
    <text evidence="4">The sequence shown here is derived from an EMBL/GenBank/DDBJ whole genome shotgun (WGS) entry which is preliminary data.</text>
</comment>
<gene>
    <name evidence="4" type="ORF">OEZ60_14700</name>
</gene>
<dbReference type="PANTHER" id="PTHR42735">
    <property type="match status" value="1"/>
</dbReference>
<protein>
    <submittedName>
        <fullName evidence="4">Pyridoxal-dependent decarboxylase</fullName>
    </submittedName>
</protein>
<keyword evidence="5" id="KW-1185">Reference proteome</keyword>
<dbReference type="SUPFAM" id="SSF53383">
    <property type="entry name" value="PLP-dependent transferases"/>
    <property type="match status" value="1"/>
</dbReference>
<dbReference type="PANTHER" id="PTHR42735:SF4">
    <property type="entry name" value="PYRIDOXAL PHOSPHATE-DEPENDENT DECARBOXYLASE FAMILY PROTEIN"/>
    <property type="match status" value="1"/>
</dbReference>
<keyword evidence="2" id="KW-0663">Pyridoxal phosphate</keyword>
<dbReference type="RefSeq" id="WP_263337703.1">
    <property type="nucleotide sequence ID" value="NZ_JAOVQO010000013.1"/>
</dbReference>
<proteinExistence type="predicted"/>
<sequence length="756" mass="81981">MAKHHGRHGRLHASLADALSHENSRLSLDRRGDGTPETWFLGPKGENVDFLKLLVAKAIDANVEARRAYMPSDPGIFGAGPPKSLADSKAFISDAVNDMLHYLQGSIPLSSFRNLSHMYWDQSLPGLVGYIAALLYNQNNVAAEASPATTLFEMEVGDDLCRMLGFELPDADATENGATRPWGHITCDGSVANCESVWASRNTKYLGVALARAIDVDPELAGARQTTVRLLSGERARLLELSPWQLLNLPLDEVLGLATRIARTSGLPASVIEAALARTSVQSLGLMEFHRRYLPDVLPPVLIAPATAHYSWAKAMALAGLGSASLVSIRVDLDGRMDTVELRKAIDHCLAERRPVMQLTAVMGSTEESAVDPLADILSIRAESREMGMEFSVHADAAWGGYFASLLRKPRHHGTEHEELQAVTETEENPHHALLLKDGKRAPGMMFNAYVMRQFLALRHVDTITTDPHKSGFVPYPAGSLCYRNGAMRDTISFKAPVVYHGGVDPAVGFYGIEGSKPGAAAAAVYLSHRVIRTDRSGYGRLLGRCIFNSKRLYAALVGLNGANFTLTPFQQLPAERDATATTHDIADQKDLIARRIVPLADADLVDALIGDPALFKLFRDIGPDLTIVTYAFNFVTAEGVNRDVALMNEMNDSIFKKLSMHSFNGGQIPTAPMFVTSSSFDPKAYGQSFVNTFARRAGVDPQEGVPVSFLISTTQNPWLSEGGTGDFVGRIVKVLAATASEAADNVMTRHGLTPP</sequence>
<dbReference type="Gene3D" id="3.40.640.10">
    <property type="entry name" value="Type I PLP-dependent aspartate aminotransferase-like (Major domain)"/>
    <property type="match status" value="1"/>
</dbReference>
<dbReference type="Pfam" id="PF00282">
    <property type="entry name" value="Pyridoxal_deC"/>
    <property type="match status" value="1"/>
</dbReference>
<keyword evidence="3" id="KW-0456">Lyase</keyword>
<evidence type="ECO:0000256" key="2">
    <source>
        <dbReference type="ARBA" id="ARBA00022898"/>
    </source>
</evidence>
<dbReference type="InterPro" id="IPR050477">
    <property type="entry name" value="GrpII_AminoAcid_Decarb"/>
</dbReference>
<organism evidence="4 5">
    <name type="scientific">Albidovulum salinarum</name>
    <dbReference type="NCBI Taxonomy" id="2984153"/>
    <lineage>
        <taxon>Bacteria</taxon>
        <taxon>Pseudomonadati</taxon>
        <taxon>Pseudomonadota</taxon>
        <taxon>Alphaproteobacteria</taxon>
        <taxon>Rhodobacterales</taxon>
        <taxon>Paracoccaceae</taxon>
        <taxon>Albidovulum</taxon>
    </lineage>
</organism>
<dbReference type="EMBL" id="JAOVQO010000013">
    <property type="protein sequence ID" value="MCU9849251.1"/>
    <property type="molecule type" value="Genomic_DNA"/>
</dbReference>
<evidence type="ECO:0000256" key="3">
    <source>
        <dbReference type="ARBA" id="ARBA00023239"/>
    </source>
</evidence>
<evidence type="ECO:0000313" key="4">
    <source>
        <dbReference type="EMBL" id="MCU9849251.1"/>
    </source>
</evidence>
<comment type="cofactor">
    <cofactor evidence="1">
        <name>pyridoxal 5'-phosphate</name>
        <dbReference type="ChEBI" id="CHEBI:597326"/>
    </cofactor>
</comment>
<dbReference type="Proteomes" id="UP001209535">
    <property type="component" value="Unassembled WGS sequence"/>
</dbReference>
<name>A0ABT2X5N9_9RHOB</name>